<evidence type="ECO:0008006" key="5">
    <source>
        <dbReference type="Google" id="ProtNLM"/>
    </source>
</evidence>
<proteinExistence type="predicted"/>
<protein>
    <recommendedName>
        <fullName evidence="5">2OG-Fe dioxygenase family protein</fullName>
    </recommendedName>
</protein>
<name>A0AAD1D5V4_SPHMI</name>
<evidence type="ECO:0000313" key="1">
    <source>
        <dbReference type="EMBL" id="BBE34170.1"/>
    </source>
</evidence>
<dbReference type="Pfam" id="PF10014">
    <property type="entry name" value="2OG-Fe_Oxy_2"/>
    <property type="match status" value="1"/>
</dbReference>
<keyword evidence="4" id="KW-1185">Reference proteome</keyword>
<dbReference type="KEGG" id="smic:SmB9_18280"/>
<dbReference type="InterPro" id="IPR018724">
    <property type="entry name" value="2OG-Fe_dioxygenase"/>
</dbReference>
<organism evidence="1 3">
    <name type="scientific">Sphingosinicella microcystinivorans</name>
    <dbReference type="NCBI Taxonomy" id="335406"/>
    <lineage>
        <taxon>Bacteria</taxon>
        <taxon>Pseudomonadati</taxon>
        <taxon>Pseudomonadota</taxon>
        <taxon>Alphaproteobacteria</taxon>
        <taxon>Sphingomonadales</taxon>
        <taxon>Sphingosinicellaceae</taxon>
        <taxon>Sphingosinicella</taxon>
    </lineage>
</organism>
<evidence type="ECO:0000313" key="4">
    <source>
        <dbReference type="Proteomes" id="UP000276029"/>
    </source>
</evidence>
<dbReference type="GO" id="GO:0051213">
    <property type="term" value="F:dioxygenase activity"/>
    <property type="evidence" value="ECO:0007669"/>
    <property type="project" value="InterPro"/>
</dbReference>
<dbReference type="AlphaFoldDB" id="A0AAD1D5V4"/>
<dbReference type="RefSeq" id="WP_243445612.1">
    <property type="nucleotide sequence ID" value="NZ_AP018711.1"/>
</dbReference>
<evidence type="ECO:0000313" key="2">
    <source>
        <dbReference type="EMBL" id="RKS91202.1"/>
    </source>
</evidence>
<dbReference type="Proteomes" id="UP000275727">
    <property type="component" value="Chromosome"/>
</dbReference>
<dbReference type="EMBL" id="RBWX01000007">
    <property type="protein sequence ID" value="RKS91202.1"/>
    <property type="molecule type" value="Genomic_DNA"/>
</dbReference>
<reference evidence="2 4" key="2">
    <citation type="submission" date="2018-10" db="EMBL/GenBank/DDBJ databases">
        <title>Genomic Encyclopedia of Type Strains, Phase IV (KMG-IV): sequencing the most valuable type-strain genomes for metagenomic binning, comparative biology and taxonomic classification.</title>
        <authorList>
            <person name="Goeker M."/>
        </authorList>
    </citation>
    <scope>NUCLEOTIDE SEQUENCE [LARGE SCALE GENOMIC DNA]</scope>
    <source>
        <strain evidence="2 4">DSM 19791</strain>
    </source>
</reference>
<sequence>MNDVNSLPPGTTRDAILDGLRDPGFVRLGAATMLRLLGQDTVAHWESFGALWDDLGQDRYMADGGRYRRRRYAAFTHADGQLTRKPHQPHFQSRDYNPLNGEVQRWFDPVLAETEEHPVTCALLALCSELFSAADTGTPDSRWGIEFHQFRIETTPGHIGRPTPEGLHRDGVDWVFVILLCRRNVRDGLTVIRAPDGTNLGSFLLSDPGDAVLLDDHRILHGVTEINAVDPALPAYRDVLVVTFTRE</sequence>
<reference evidence="1 3" key="1">
    <citation type="submission" date="2018-06" db="EMBL/GenBank/DDBJ databases">
        <title>Complete Genome Sequence of the Microcystin-Degrading Bacterium Sphingosinicella microcystinivorans Strain B-9.</title>
        <authorList>
            <person name="Jin H."/>
            <person name="Nishizawa T."/>
            <person name="Guo Y."/>
            <person name="Nishizawa A."/>
            <person name="Park H."/>
            <person name="Kato H."/>
            <person name="Tsuji K."/>
            <person name="Harada K."/>
        </authorList>
    </citation>
    <scope>NUCLEOTIDE SEQUENCE [LARGE SCALE GENOMIC DNA]</scope>
    <source>
        <strain evidence="1 3">B9</strain>
    </source>
</reference>
<dbReference type="EMBL" id="AP018711">
    <property type="protein sequence ID" value="BBE34170.1"/>
    <property type="molecule type" value="Genomic_DNA"/>
</dbReference>
<gene>
    <name evidence="2" type="ORF">DFR51_0757</name>
    <name evidence="1" type="ORF">SmB9_18280</name>
</gene>
<evidence type="ECO:0000313" key="3">
    <source>
        <dbReference type="Proteomes" id="UP000275727"/>
    </source>
</evidence>
<accession>A0AAD1D5V4</accession>
<dbReference type="Gene3D" id="2.60.120.620">
    <property type="entry name" value="q2cbj1_9rhob like domain"/>
    <property type="match status" value="1"/>
</dbReference>
<dbReference type="Proteomes" id="UP000276029">
    <property type="component" value="Unassembled WGS sequence"/>
</dbReference>